<name>A0ABS8VH96_DATST</name>
<evidence type="ECO:0000313" key="1">
    <source>
        <dbReference type="EMBL" id="MCD9645518.1"/>
    </source>
</evidence>
<evidence type="ECO:0000313" key="2">
    <source>
        <dbReference type="Proteomes" id="UP000823775"/>
    </source>
</evidence>
<protein>
    <submittedName>
        <fullName evidence="1">Uncharacterized protein</fullName>
    </submittedName>
</protein>
<sequence>MTTYQTSDGPSHVLSQGGLSVVGVMVDSMELQGSERLSLPLSFRLVRTPSMDKVDGKGDGPPG</sequence>
<proteinExistence type="predicted"/>
<gene>
    <name evidence="1" type="ORF">HAX54_034514</name>
</gene>
<reference evidence="1 2" key="1">
    <citation type="journal article" date="2021" name="BMC Genomics">
        <title>Datura genome reveals duplications of psychoactive alkaloid biosynthetic genes and high mutation rate following tissue culture.</title>
        <authorList>
            <person name="Rajewski A."/>
            <person name="Carter-House D."/>
            <person name="Stajich J."/>
            <person name="Litt A."/>
        </authorList>
    </citation>
    <scope>NUCLEOTIDE SEQUENCE [LARGE SCALE GENOMIC DNA]</scope>
    <source>
        <strain evidence="1">AR-01</strain>
    </source>
</reference>
<dbReference type="EMBL" id="JACEIK010004460">
    <property type="protein sequence ID" value="MCD9645518.1"/>
    <property type="molecule type" value="Genomic_DNA"/>
</dbReference>
<accession>A0ABS8VH96</accession>
<dbReference type="Proteomes" id="UP000823775">
    <property type="component" value="Unassembled WGS sequence"/>
</dbReference>
<comment type="caution">
    <text evidence="1">The sequence shown here is derived from an EMBL/GenBank/DDBJ whole genome shotgun (WGS) entry which is preliminary data.</text>
</comment>
<organism evidence="1 2">
    <name type="scientific">Datura stramonium</name>
    <name type="common">Jimsonweed</name>
    <name type="synonym">Common thornapple</name>
    <dbReference type="NCBI Taxonomy" id="4076"/>
    <lineage>
        <taxon>Eukaryota</taxon>
        <taxon>Viridiplantae</taxon>
        <taxon>Streptophyta</taxon>
        <taxon>Embryophyta</taxon>
        <taxon>Tracheophyta</taxon>
        <taxon>Spermatophyta</taxon>
        <taxon>Magnoliopsida</taxon>
        <taxon>eudicotyledons</taxon>
        <taxon>Gunneridae</taxon>
        <taxon>Pentapetalae</taxon>
        <taxon>asterids</taxon>
        <taxon>lamiids</taxon>
        <taxon>Solanales</taxon>
        <taxon>Solanaceae</taxon>
        <taxon>Solanoideae</taxon>
        <taxon>Datureae</taxon>
        <taxon>Datura</taxon>
    </lineage>
</organism>
<feature type="non-terminal residue" evidence="1">
    <location>
        <position position="63"/>
    </location>
</feature>
<keyword evidence="2" id="KW-1185">Reference proteome</keyword>